<accession>A0A382PW80</accession>
<protein>
    <submittedName>
        <fullName evidence="1">Uncharacterized protein</fullName>
    </submittedName>
</protein>
<evidence type="ECO:0000313" key="1">
    <source>
        <dbReference type="EMBL" id="SVC77127.1"/>
    </source>
</evidence>
<sequence length="64" mass="7135">ILSSTSQIISGDFINQVFKVYVVVKSSDLSLHTAFHKLNETFHPFNLGTSYSFTLANLVCLDII</sequence>
<organism evidence="1">
    <name type="scientific">marine metagenome</name>
    <dbReference type="NCBI Taxonomy" id="408172"/>
    <lineage>
        <taxon>unclassified sequences</taxon>
        <taxon>metagenomes</taxon>
        <taxon>ecological metagenomes</taxon>
    </lineage>
</organism>
<dbReference type="EMBL" id="UINC01109949">
    <property type="protein sequence ID" value="SVC77127.1"/>
    <property type="molecule type" value="Genomic_DNA"/>
</dbReference>
<dbReference type="AlphaFoldDB" id="A0A382PW80"/>
<name>A0A382PW80_9ZZZZ</name>
<proteinExistence type="predicted"/>
<gene>
    <name evidence="1" type="ORF">METZ01_LOCUS329981</name>
</gene>
<feature type="non-terminal residue" evidence="1">
    <location>
        <position position="1"/>
    </location>
</feature>
<reference evidence="1" key="1">
    <citation type="submission" date="2018-05" db="EMBL/GenBank/DDBJ databases">
        <authorList>
            <person name="Lanie J.A."/>
            <person name="Ng W.-L."/>
            <person name="Kazmierczak K.M."/>
            <person name="Andrzejewski T.M."/>
            <person name="Davidsen T.M."/>
            <person name="Wayne K.J."/>
            <person name="Tettelin H."/>
            <person name="Glass J.I."/>
            <person name="Rusch D."/>
            <person name="Podicherti R."/>
            <person name="Tsui H.-C.T."/>
            <person name="Winkler M.E."/>
        </authorList>
    </citation>
    <scope>NUCLEOTIDE SEQUENCE</scope>
</reference>